<evidence type="ECO:0000313" key="2">
    <source>
        <dbReference type="EMBL" id="ELP88655.1"/>
    </source>
</evidence>
<organism evidence="2 3">
    <name type="scientific">Entamoeba invadens IP1</name>
    <dbReference type="NCBI Taxonomy" id="370355"/>
    <lineage>
        <taxon>Eukaryota</taxon>
        <taxon>Amoebozoa</taxon>
        <taxon>Evosea</taxon>
        <taxon>Archamoebae</taxon>
        <taxon>Mastigamoebida</taxon>
        <taxon>Entamoebidae</taxon>
        <taxon>Entamoeba</taxon>
    </lineage>
</organism>
<gene>
    <name evidence="2" type="ORF">EIN_352820</name>
</gene>
<dbReference type="RefSeq" id="XP_004255426.1">
    <property type="nucleotide sequence ID" value="XM_004255378.1"/>
</dbReference>
<dbReference type="VEuPathDB" id="AmoebaDB:EIN_352820"/>
<dbReference type="GO" id="GO:0005525">
    <property type="term" value="F:GTP binding"/>
    <property type="evidence" value="ECO:0007669"/>
    <property type="project" value="InterPro"/>
</dbReference>
<protein>
    <submittedName>
        <fullName evidence="2">Developmentally-regulated GTP-binding protein, putative</fullName>
    </submittedName>
</protein>
<dbReference type="SUPFAM" id="SSF52540">
    <property type="entry name" value="P-loop containing nucleoside triphosphate hydrolases"/>
    <property type="match status" value="1"/>
</dbReference>
<proteinExistence type="predicted"/>
<dbReference type="GO" id="GO:0003924">
    <property type="term" value="F:GTPase activity"/>
    <property type="evidence" value="ECO:0007669"/>
    <property type="project" value="InterPro"/>
</dbReference>
<dbReference type="EMBL" id="KB206716">
    <property type="protein sequence ID" value="ELP88655.1"/>
    <property type="molecule type" value="Genomic_DNA"/>
</dbReference>
<dbReference type="Proteomes" id="UP000014680">
    <property type="component" value="Unassembled WGS sequence"/>
</dbReference>
<name>A0A0A1U9E8_ENTIV</name>
<dbReference type="GeneID" id="14887641"/>
<keyword evidence="3" id="KW-1185">Reference proteome</keyword>
<evidence type="ECO:0000259" key="1">
    <source>
        <dbReference type="Pfam" id="PF16897"/>
    </source>
</evidence>
<dbReference type="KEGG" id="eiv:EIN_352820"/>
<feature type="domain" description="GTP binding protein second" evidence="1">
    <location>
        <begin position="52"/>
        <end position="156"/>
    </location>
</feature>
<dbReference type="Pfam" id="PF16897">
    <property type="entry name" value="MMR_HSR1_Xtn"/>
    <property type="match status" value="1"/>
</dbReference>
<dbReference type="Gene3D" id="6.10.140.1070">
    <property type="match status" value="1"/>
</dbReference>
<dbReference type="OrthoDB" id="603at2759"/>
<evidence type="ECO:0000313" key="3">
    <source>
        <dbReference type="Proteomes" id="UP000014680"/>
    </source>
</evidence>
<dbReference type="InterPro" id="IPR027417">
    <property type="entry name" value="P-loop_NTPase"/>
</dbReference>
<sequence>MVRKSSYLIFLVLKDPKMGKGDNDKKRYEFEGFGIRLNKRPPKIKIVKKKTGLVSFTPSIPQTCLIQENVRLTLKEYKILNADVYCDCDVSVQDLIGAIDQSCKYIPCIYVVNKIDQMNKEDVDRLKTEPYFACIYAMTEEGIVALRKQNWKQLNLIRVYKKFQENFRTLKTLL</sequence>
<dbReference type="PANTHER" id="PTHR43127">
    <property type="entry name" value="DEVELOPMENTALLY-REGULATED GTP-BINDING PROTEIN 2"/>
    <property type="match status" value="1"/>
</dbReference>
<dbReference type="AlphaFoldDB" id="A0A0A1U9E8"/>
<reference evidence="2 3" key="1">
    <citation type="submission" date="2012-10" db="EMBL/GenBank/DDBJ databases">
        <authorList>
            <person name="Zafar N."/>
            <person name="Inman J."/>
            <person name="Hall N."/>
            <person name="Lorenzi H."/>
            <person name="Caler E."/>
        </authorList>
    </citation>
    <scope>NUCLEOTIDE SEQUENCE [LARGE SCALE GENOMIC DNA]</scope>
    <source>
        <strain evidence="2 3">IP1</strain>
    </source>
</reference>
<dbReference type="InterPro" id="IPR031662">
    <property type="entry name" value="GTP-binding_2"/>
</dbReference>
<accession>A0A0A1U9E8</accession>
<dbReference type="InterPro" id="IPR045001">
    <property type="entry name" value="DRG"/>
</dbReference>